<dbReference type="PANTHER" id="PTHR11003:SF291">
    <property type="entry name" value="IP11374P"/>
    <property type="match status" value="1"/>
</dbReference>
<sequence>MVVTFYGAHTRRYPRDFQLTASQRTLMLQTIAYLFYLLIGALVFAKLEGWIYLDAVYWANTTLFTIGYGDYSPSSTLARALLIPYALIGIVTL</sequence>
<evidence type="ECO:0000256" key="6">
    <source>
        <dbReference type="ARBA" id="ARBA00023136"/>
    </source>
</evidence>
<evidence type="ECO:0000256" key="2">
    <source>
        <dbReference type="ARBA" id="ARBA00022448"/>
    </source>
</evidence>
<keyword evidence="11" id="KW-1185">Reference proteome</keyword>
<evidence type="ECO:0000256" key="8">
    <source>
        <dbReference type="SAM" id="Phobius"/>
    </source>
</evidence>
<dbReference type="STRING" id="100787.A0A0G4LEE5"/>
<gene>
    <name evidence="10" type="ORF">BN1708_017806</name>
</gene>
<keyword evidence="6 8" id="KW-0472">Membrane</keyword>
<accession>A0A0G4LEE5</accession>
<evidence type="ECO:0000256" key="1">
    <source>
        <dbReference type="ARBA" id="ARBA00004141"/>
    </source>
</evidence>
<dbReference type="GO" id="GO:0005886">
    <property type="term" value="C:plasma membrane"/>
    <property type="evidence" value="ECO:0007669"/>
    <property type="project" value="TreeGrafter"/>
</dbReference>
<dbReference type="InterPro" id="IPR013099">
    <property type="entry name" value="K_chnl_dom"/>
</dbReference>
<dbReference type="GO" id="GO:0015271">
    <property type="term" value="F:outward rectifier potassium channel activity"/>
    <property type="evidence" value="ECO:0007669"/>
    <property type="project" value="TreeGrafter"/>
</dbReference>
<dbReference type="Proteomes" id="UP000044602">
    <property type="component" value="Unassembled WGS sequence"/>
</dbReference>
<evidence type="ECO:0000256" key="5">
    <source>
        <dbReference type="ARBA" id="ARBA00023065"/>
    </source>
</evidence>
<dbReference type="GO" id="GO:0022841">
    <property type="term" value="F:potassium ion leak channel activity"/>
    <property type="evidence" value="ECO:0007669"/>
    <property type="project" value="TreeGrafter"/>
</dbReference>
<name>A0A0G4LEE5_VERLO</name>
<organism evidence="10 11">
    <name type="scientific">Verticillium longisporum</name>
    <name type="common">Verticillium dahliae var. longisporum</name>
    <dbReference type="NCBI Taxonomy" id="100787"/>
    <lineage>
        <taxon>Eukaryota</taxon>
        <taxon>Fungi</taxon>
        <taxon>Dikarya</taxon>
        <taxon>Ascomycota</taxon>
        <taxon>Pezizomycotina</taxon>
        <taxon>Sordariomycetes</taxon>
        <taxon>Hypocreomycetidae</taxon>
        <taxon>Glomerellales</taxon>
        <taxon>Plectosphaerellaceae</taxon>
        <taxon>Verticillium</taxon>
    </lineage>
</organism>
<protein>
    <recommendedName>
        <fullName evidence="9">Potassium channel domain-containing protein</fullName>
    </recommendedName>
</protein>
<evidence type="ECO:0000313" key="10">
    <source>
        <dbReference type="EMBL" id="CRK20413.1"/>
    </source>
</evidence>
<evidence type="ECO:0000313" key="11">
    <source>
        <dbReference type="Proteomes" id="UP000044602"/>
    </source>
</evidence>
<keyword evidence="2" id="KW-0813">Transport</keyword>
<keyword evidence="3 8" id="KW-0812">Transmembrane</keyword>
<dbReference type="EMBL" id="CVQH01011647">
    <property type="protein sequence ID" value="CRK20413.1"/>
    <property type="molecule type" value="Genomic_DNA"/>
</dbReference>
<feature type="non-terminal residue" evidence="10">
    <location>
        <position position="93"/>
    </location>
</feature>
<comment type="subcellular location">
    <subcellularLocation>
        <location evidence="1">Membrane</location>
        <topology evidence="1">Multi-pass membrane protein</topology>
    </subcellularLocation>
</comment>
<feature type="domain" description="Potassium channel" evidence="9">
    <location>
        <begin position="34"/>
        <end position="92"/>
    </location>
</feature>
<dbReference type="PANTHER" id="PTHR11003">
    <property type="entry name" value="POTASSIUM CHANNEL, SUBFAMILY K"/>
    <property type="match status" value="1"/>
</dbReference>
<reference evidence="11" key="1">
    <citation type="submission" date="2015-05" db="EMBL/GenBank/DDBJ databases">
        <authorList>
            <person name="Fogelqvist Johan"/>
        </authorList>
    </citation>
    <scope>NUCLEOTIDE SEQUENCE [LARGE SCALE GENOMIC DNA]</scope>
</reference>
<dbReference type="AlphaFoldDB" id="A0A0G4LEE5"/>
<evidence type="ECO:0000259" key="9">
    <source>
        <dbReference type="Pfam" id="PF07885"/>
    </source>
</evidence>
<dbReference type="GO" id="GO:0030322">
    <property type="term" value="P:stabilization of membrane potential"/>
    <property type="evidence" value="ECO:0007669"/>
    <property type="project" value="TreeGrafter"/>
</dbReference>
<evidence type="ECO:0000256" key="7">
    <source>
        <dbReference type="ARBA" id="ARBA00023303"/>
    </source>
</evidence>
<dbReference type="Gene3D" id="1.10.287.70">
    <property type="match status" value="1"/>
</dbReference>
<dbReference type="SUPFAM" id="SSF81324">
    <property type="entry name" value="Voltage-gated potassium channels"/>
    <property type="match status" value="1"/>
</dbReference>
<keyword evidence="7" id="KW-0407">Ion channel</keyword>
<feature type="transmembrane region" description="Helical" evidence="8">
    <location>
        <begin position="26"/>
        <end position="45"/>
    </location>
</feature>
<proteinExistence type="predicted"/>
<keyword evidence="4 8" id="KW-1133">Transmembrane helix</keyword>
<keyword evidence="5" id="KW-0406">Ion transport</keyword>
<evidence type="ECO:0000256" key="3">
    <source>
        <dbReference type="ARBA" id="ARBA00022692"/>
    </source>
</evidence>
<dbReference type="InterPro" id="IPR003280">
    <property type="entry name" value="2pore_dom_K_chnl"/>
</dbReference>
<dbReference type="Pfam" id="PF07885">
    <property type="entry name" value="Ion_trans_2"/>
    <property type="match status" value="1"/>
</dbReference>
<evidence type="ECO:0000256" key="4">
    <source>
        <dbReference type="ARBA" id="ARBA00022989"/>
    </source>
</evidence>